<dbReference type="Proteomes" id="UP000554482">
    <property type="component" value="Unassembled WGS sequence"/>
</dbReference>
<protein>
    <submittedName>
        <fullName evidence="2">Uncharacterized protein</fullName>
    </submittedName>
</protein>
<evidence type="ECO:0000313" key="2">
    <source>
        <dbReference type="EMBL" id="KAF5193897.1"/>
    </source>
</evidence>
<reference evidence="2 3" key="1">
    <citation type="submission" date="2020-06" db="EMBL/GenBank/DDBJ databases">
        <title>Transcriptomic and genomic resources for Thalictrum thalictroides and T. hernandezii: Facilitating candidate gene discovery in an emerging model plant lineage.</title>
        <authorList>
            <person name="Arias T."/>
            <person name="Riano-Pachon D.M."/>
            <person name="Di Stilio V.S."/>
        </authorList>
    </citation>
    <scope>NUCLEOTIDE SEQUENCE [LARGE SCALE GENOMIC DNA]</scope>
    <source>
        <strain evidence="3">cv. WT478/WT964</strain>
        <tissue evidence="2">Leaves</tissue>
    </source>
</reference>
<feature type="compositionally biased region" description="Polar residues" evidence="1">
    <location>
        <begin position="24"/>
        <end position="43"/>
    </location>
</feature>
<dbReference type="EMBL" id="JABWDY010019472">
    <property type="protein sequence ID" value="KAF5193897.1"/>
    <property type="molecule type" value="Genomic_DNA"/>
</dbReference>
<accession>A0A7J6WAB7</accession>
<sequence length="84" mass="8668">MSTSNGLNLSLDGCGADGRGVDGTLSTHSDVRTSNVHTATSSDLSRDAIPHGELQRPRGSMTQLDGALVTNSELSQSGICRPCP</sequence>
<name>A0A7J6WAB7_THATH</name>
<evidence type="ECO:0000313" key="3">
    <source>
        <dbReference type="Proteomes" id="UP000554482"/>
    </source>
</evidence>
<comment type="caution">
    <text evidence="2">The sequence shown here is derived from an EMBL/GenBank/DDBJ whole genome shotgun (WGS) entry which is preliminary data.</text>
</comment>
<keyword evidence="3" id="KW-1185">Reference proteome</keyword>
<gene>
    <name evidence="2" type="ORF">FRX31_016517</name>
</gene>
<feature type="compositionally biased region" description="Basic and acidic residues" evidence="1">
    <location>
        <begin position="44"/>
        <end position="56"/>
    </location>
</feature>
<evidence type="ECO:0000256" key="1">
    <source>
        <dbReference type="SAM" id="MobiDB-lite"/>
    </source>
</evidence>
<dbReference type="AlphaFoldDB" id="A0A7J6WAB7"/>
<organism evidence="2 3">
    <name type="scientific">Thalictrum thalictroides</name>
    <name type="common">Rue-anemone</name>
    <name type="synonym">Anemone thalictroides</name>
    <dbReference type="NCBI Taxonomy" id="46969"/>
    <lineage>
        <taxon>Eukaryota</taxon>
        <taxon>Viridiplantae</taxon>
        <taxon>Streptophyta</taxon>
        <taxon>Embryophyta</taxon>
        <taxon>Tracheophyta</taxon>
        <taxon>Spermatophyta</taxon>
        <taxon>Magnoliopsida</taxon>
        <taxon>Ranunculales</taxon>
        <taxon>Ranunculaceae</taxon>
        <taxon>Thalictroideae</taxon>
        <taxon>Thalictrum</taxon>
    </lineage>
</organism>
<feature type="region of interest" description="Disordered" evidence="1">
    <location>
        <begin position="1"/>
        <end position="61"/>
    </location>
</feature>
<proteinExistence type="predicted"/>